<dbReference type="STRING" id="452637.Oter_0835"/>
<dbReference type="SUPFAM" id="SSF48452">
    <property type="entry name" value="TPR-like"/>
    <property type="match status" value="1"/>
</dbReference>
<dbReference type="RefSeq" id="WP_012373661.1">
    <property type="nucleotide sequence ID" value="NC_010571.1"/>
</dbReference>
<proteinExistence type="predicted"/>
<protein>
    <submittedName>
        <fullName evidence="2">Tetratricopeptide TPR_4</fullName>
    </submittedName>
</protein>
<sequence>MTRARAGSLRCAVLTAAAVFSTTFVHAAITPLAEPELFAGAPRAWRDALQPDPSNSLAWQLAAEFLEQAEDSDAIEVRRQLVFNEPAVIAHRFALINTALHFGDLPAAQRTLLDLAALEPPSHEHAMAEAAVAFASNYSDVADERLTKELGRAADPTLLSSHQAMLRLRFGNRAEVPAARQELQQLLAARPGDRELQRELIADALRRGDADTALRLSAVAAQPAEAPFADVLLWANTQLLYRRQSFPAVCESLSVRAAARPADALLFTSWLIARGRADAADAWLDRLPDAERQAPELQQAHADCIAARGDWDRALPLIATGAWGPIDNGTVHRVLHEREIGPRRMDHAAWDQAIRAAAGNPDASRVLYRLAVAWGREPQRQAILLAQARRQPPGAWAFQALADHFRQNRNTARLQEVYSEWHQAAPDDLTVEGNLLLLTLLGSRRPTPEMRGHIDELSLQHPDHALLRTVRALALWQQGRADEARAITDNVRSIDRRQSPLAFYHGLFVAAAGGRVHEAEKYLLLSEPAVLLPEEEKLVRVARGLVARIAASE</sequence>
<accession>B1ZVM6</accession>
<name>B1ZVM6_OPITP</name>
<dbReference type="eggNOG" id="COG3071">
    <property type="taxonomic scope" value="Bacteria"/>
</dbReference>
<organism evidence="2 3">
    <name type="scientific">Opitutus terrae (strain DSM 11246 / JCM 15787 / PB90-1)</name>
    <dbReference type="NCBI Taxonomy" id="452637"/>
    <lineage>
        <taxon>Bacteria</taxon>
        <taxon>Pseudomonadati</taxon>
        <taxon>Verrucomicrobiota</taxon>
        <taxon>Opitutia</taxon>
        <taxon>Opitutales</taxon>
        <taxon>Opitutaceae</taxon>
        <taxon>Opitutus</taxon>
    </lineage>
</organism>
<evidence type="ECO:0000313" key="3">
    <source>
        <dbReference type="Proteomes" id="UP000007013"/>
    </source>
</evidence>
<feature type="signal peptide" evidence="1">
    <location>
        <begin position="1"/>
        <end position="27"/>
    </location>
</feature>
<feature type="chain" id="PRO_5002772151" evidence="1">
    <location>
        <begin position="28"/>
        <end position="553"/>
    </location>
</feature>
<dbReference type="InterPro" id="IPR011990">
    <property type="entry name" value="TPR-like_helical_dom_sf"/>
</dbReference>
<keyword evidence="1" id="KW-0732">Signal</keyword>
<evidence type="ECO:0000313" key="2">
    <source>
        <dbReference type="EMBL" id="ACB74123.1"/>
    </source>
</evidence>
<keyword evidence="3" id="KW-1185">Reference proteome</keyword>
<dbReference type="HOGENOM" id="CLU_492455_0_0_0"/>
<dbReference type="Proteomes" id="UP000007013">
    <property type="component" value="Chromosome"/>
</dbReference>
<evidence type="ECO:0000256" key="1">
    <source>
        <dbReference type="SAM" id="SignalP"/>
    </source>
</evidence>
<dbReference type="EMBL" id="CP001032">
    <property type="protein sequence ID" value="ACB74123.1"/>
    <property type="molecule type" value="Genomic_DNA"/>
</dbReference>
<reference evidence="2 3" key="1">
    <citation type="journal article" date="2011" name="J. Bacteriol.">
        <title>Genome sequence of the verrucomicrobium Opitutus terrae PB90-1, an abundant inhabitant of rice paddy soil ecosystems.</title>
        <authorList>
            <person name="van Passel M.W."/>
            <person name="Kant R."/>
            <person name="Palva A."/>
            <person name="Copeland A."/>
            <person name="Lucas S."/>
            <person name="Lapidus A."/>
            <person name="Glavina del Rio T."/>
            <person name="Pitluck S."/>
            <person name="Goltsman E."/>
            <person name="Clum A."/>
            <person name="Sun H."/>
            <person name="Schmutz J."/>
            <person name="Larimer F.W."/>
            <person name="Land M.L."/>
            <person name="Hauser L."/>
            <person name="Kyrpides N."/>
            <person name="Mikhailova N."/>
            <person name="Richardson P.P."/>
            <person name="Janssen P.H."/>
            <person name="de Vos W.M."/>
            <person name="Smidt H."/>
        </authorList>
    </citation>
    <scope>NUCLEOTIDE SEQUENCE [LARGE SCALE GENOMIC DNA]</scope>
    <source>
        <strain evidence="3">DSM 11246 / JCM 15787 / PB90-1</strain>
    </source>
</reference>
<dbReference type="AlphaFoldDB" id="B1ZVM6"/>
<dbReference type="KEGG" id="ote:Oter_0835"/>
<gene>
    <name evidence="2" type="ordered locus">Oter_0835</name>
</gene>
<dbReference type="Gene3D" id="1.25.40.10">
    <property type="entry name" value="Tetratricopeptide repeat domain"/>
    <property type="match status" value="1"/>
</dbReference>